<keyword evidence="3" id="KW-1185">Reference proteome</keyword>
<evidence type="ECO:0000313" key="3">
    <source>
        <dbReference type="Proteomes" id="UP000315343"/>
    </source>
</evidence>
<dbReference type="AlphaFoldDB" id="A0A562JEE9"/>
<evidence type="ECO:0000313" key="2">
    <source>
        <dbReference type="EMBL" id="TWH81696.1"/>
    </source>
</evidence>
<dbReference type="EMBL" id="VLKH01000003">
    <property type="protein sequence ID" value="TWH81696.1"/>
    <property type="molecule type" value="Genomic_DNA"/>
</dbReference>
<reference evidence="2 3" key="1">
    <citation type="submission" date="2019-07" db="EMBL/GenBank/DDBJ databases">
        <title>Genomic Encyclopedia of Type Strains, Phase I: the one thousand microbial genomes (KMG-I) project.</title>
        <authorList>
            <person name="Kyrpides N."/>
        </authorList>
    </citation>
    <scope>NUCLEOTIDE SEQUENCE [LARGE SCALE GENOMIC DNA]</scope>
    <source>
        <strain evidence="2 3">DSM 13558</strain>
    </source>
</reference>
<name>A0A562JEE9_9FIRM</name>
<accession>A0A562JEE9</accession>
<feature type="transmembrane region" description="Helical" evidence="1">
    <location>
        <begin position="121"/>
        <end position="141"/>
    </location>
</feature>
<feature type="transmembrane region" description="Helical" evidence="1">
    <location>
        <begin position="57"/>
        <end position="76"/>
    </location>
</feature>
<protein>
    <submittedName>
        <fullName evidence="2">Uncharacterized protein</fullName>
    </submittedName>
</protein>
<feature type="transmembrane region" description="Helical" evidence="1">
    <location>
        <begin position="21"/>
        <end position="45"/>
    </location>
</feature>
<keyword evidence="1" id="KW-1133">Transmembrane helix</keyword>
<feature type="transmembrane region" description="Helical" evidence="1">
    <location>
        <begin position="96"/>
        <end position="115"/>
    </location>
</feature>
<gene>
    <name evidence="2" type="ORF">LY60_01451</name>
</gene>
<sequence>MNFKLLLFAFSPYVIGYMVNYVLMNWYGMISMVLGILFLVYWYYVGYKSYDYVQNKMKSILIGNSFVIINIILILVQEIILKEYMLNIIGLSSQMFYLAPIGITTILGRIIFFFTSSYKGWYFHILSFILMIAVYYAGYSAKLKSKRNYKM</sequence>
<organism evidence="2 3">
    <name type="scientific">Sedimentibacter saalensis</name>
    <dbReference type="NCBI Taxonomy" id="130788"/>
    <lineage>
        <taxon>Bacteria</taxon>
        <taxon>Bacillati</taxon>
        <taxon>Bacillota</taxon>
        <taxon>Tissierellia</taxon>
        <taxon>Sedimentibacter</taxon>
    </lineage>
</organism>
<keyword evidence="1" id="KW-0472">Membrane</keyword>
<dbReference type="RefSeq" id="WP_145081863.1">
    <property type="nucleotide sequence ID" value="NZ_VLKH01000003.1"/>
</dbReference>
<evidence type="ECO:0000256" key="1">
    <source>
        <dbReference type="SAM" id="Phobius"/>
    </source>
</evidence>
<comment type="caution">
    <text evidence="2">The sequence shown here is derived from an EMBL/GenBank/DDBJ whole genome shotgun (WGS) entry which is preliminary data.</text>
</comment>
<proteinExistence type="predicted"/>
<dbReference type="Proteomes" id="UP000315343">
    <property type="component" value="Unassembled WGS sequence"/>
</dbReference>
<keyword evidence="1" id="KW-0812">Transmembrane</keyword>